<dbReference type="Gene3D" id="1.10.3210.10">
    <property type="entry name" value="Hypothetical protein af1432"/>
    <property type="match status" value="1"/>
</dbReference>
<evidence type="ECO:0000313" key="1">
    <source>
        <dbReference type="EMBL" id="KAJ2757204.1"/>
    </source>
</evidence>
<name>A0A9W8H4F8_9FUNG</name>
<sequence>MSTMTPEQRVTKVFELLENSGKKEYIAGRLTRLDQALQAAQMAKNGGADEETILAALFCNIGCYIPPAEEWSDARGMERIKITAVDMYGNDHIIDISFNGGEYLRQLGFPNKTCVLVESNVITKRYILATDHTRSVFIYDVLTPMDPWVVSPDQISKFKDDVLFQYKIQLLKWEIAAADTIDIKPAAALDTYRDMAIRNIQI</sequence>
<comment type="caution">
    <text evidence="1">The sequence shown here is derived from an EMBL/GenBank/DDBJ whole genome shotgun (WGS) entry which is preliminary data.</text>
</comment>
<dbReference type="OrthoDB" id="445007at2759"/>
<reference evidence="1" key="1">
    <citation type="submission" date="2022-07" db="EMBL/GenBank/DDBJ databases">
        <title>Phylogenomic reconstructions and comparative analyses of Kickxellomycotina fungi.</title>
        <authorList>
            <person name="Reynolds N.K."/>
            <person name="Stajich J.E."/>
            <person name="Barry K."/>
            <person name="Grigoriev I.V."/>
            <person name="Crous P."/>
            <person name="Smith M.E."/>
        </authorList>
    </citation>
    <scope>NUCLEOTIDE SEQUENCE</scope>
    <source>
        <strain evidence="1">BCRC 34297</strain>
    </source>
</reference>
<evidence type="ECO:0000313" key="2">
    <source>
        <dbReference type="Proteomes" id="UP001140011"/>
    </source>
</evidence>
<dbReference type="EMBL" id="JANBUH010000005">
    <property type="protein sequence ID" value="KAJ2757204.1"/>
    <property type="molecule type" value="Genomic_DNA"/>
</dbReference>
<dbReference type="AlphaFoldDB" id="A0A9W8H4F8"/>
<proteinExistence type="predicted"/>
<accession>A0A9W8H4F8</accession>
<dbReference type="PANTHER" id="PTHR40202">
    <property type="match status" value="1"/>
</dbReference>
<dbReference type="InterPro" id="IPR052567">
    <property type="entry name" value="OP_Dioxygenase"/>
</dbReference>
<dbReference type="Proteomes" id="UP001140011">
    <property type="component" value="Unassembled WGS sequence"/>
</dbReference>
<keyword evidence="2" id="KW-1185">Reference proteome</keyword>
<protein>
    <submittedName>
        <fullName evidence="1">Uncharacterized protein</fullName>
    </submittedName>
</protein>
<gene>
    <name evidence="1" type="ORF">GGI19_000254</name>
</gene>
<dbReference type="PANTHER" id="PTHR40202:SF1">
    <property type="entry name" value="HD DOMAIN-CONTAINING PROTEIN"/>
    <property type="match status" value="1"/>
</dbReference>
<organism evidence="1 2">
    <name type="scientific">Coemansia pectinata</name>
    <dbReference type="NCBI Taxonomy" id="1052879"/>
    <lineage>
        <taxon>Eukaryota</taxon>
        <taxon>Fungi</taxon>
        <taxon>Fungi incertae sedis</taxon>
        <taxon>Zoopagomycota</taxon>
        <taxon>Kickxellomycotina</taxon>
        <taxon>Kickxellomycetes</taxon>
        <taxon>Kickxellales</taxon>
        <taxon>Kickxellaceae</taxon>
        <taxon>Coemansia</taxon>
    </lineage>
</organism>